<dbReference type="AlphaFoldDB" id="A0A843V977"/>
<feature type="non-terminal residue" evidence="1">
    <location>
        <position position="1"/>
    </location>
</feature>
<keyword evidence="2" id="KW-1185">Reference proteome</keyword>
<gene>
    <name evidence="1" type="ORF">Taro_022878</name>
</gene>
<protein>
    <submittedName>
        <fullName evidence="1">Uncharacterized protein</fullName>
    </submittedName>
</protein>
<proteinExistence type="predicted"/>
<accession>A0A843V977</accession>
<evidence type="ECO:0000313" key="2">
    <source>
        <dbReference type="Proteomes" id="UP000652761"/>
    </source>
</evidence>
<dbReference type="EMBL" id="NMUH01001227">
    <property type="protein sequence ID" value="MQL90290.1"/>
    <property type="molecule type" value="Genomic_DNA"/>
</dbReference>
<dbReference type="Proteomes" id="UP000652761">
    <property type="component" value="Unassembled WGS sequence"/>
</dbReference>
<comment type="caution">
    <text evidence="1">The sequence shown here is derived from an EMBL/GenBank/DDBJ whole genome shotgun (WGS) entry which is preliminary data.</text>
</comment>
<sequence>QELGINALAAKISSLHPAMLPSNPLNGQRLPLSSSGQNNELFFLPWLREVGVAERRPVRTSRDVRSRRSSSPRHCRVLYFPHRRLWIMECSCKVWCRPCRRRPTPRLHSRLSWRLRNNTQDTAELFSFGRVKEEKLKPSSPSAARGDHTSAILILLGHRGSMRSTGNPIIANESSATSASVWEIQRSAGDGAETRRPQLFSGDHGGTASATVVSVRPASTSVVVYLLLASVDIAVYCF</sequence>
<name>A0A843V977_COLES</name>
<organism evidence="1 2">
    <name type="scientific">Colocasia esculenta</name>
    <name type="common">Wild taro</name>
    <name type="synonym">Arum esculentum</name>
    <dbReference type="NCBI Taxonomy" id="4460"/>
    <lineage>
        <taxon>Eukaryota</taxon>
        <taxon>Viridiplantae</taxon>
        <taxon>Streptophyta</taxon>
        <taxon>Embryophyta</taxon>
        <taxon>Tracheophyta</taxon>
        <taxon>Spermatophyta</taxon>
        <taxon>Magnoliopsida</taxon>
        <taxon>Liliopsida</taxon>
        <taxon>Araceae</taxon>
        <taxon>Aroideae</taxon>
        <taxon>Colocasieae</taxon>
        <taxon>Colocasia</taxon>
    </lineage>
</organism>
<reference evidence="1" key="1">
    <citation type="submission" date="2017-07" db="EMBL/GenBank/DDBJ databases">
        <title>Taro Niue Genome Assembly and Annotation.</title>
        <authorList>
            <person name="Atibalentja N."/>
            <person name="Keating K."/>
            <person name="Fields C.J."/>
        </authorList>
    </citation>
    <scope>NUCLEOTIDE SEQUENCE</scope>
    <source>
        <strain evidence="1">Niue_2</strain>
        <tissue evidence="1">Leaf</tissue>
    </source>
</reference>
<evidence type="ECO:0000313" key="1">
    <source>
        <dbReference type="EMBL" id="MQL90290.1"/>
    </source>
</evidence>